<reference evidence="4" key="1">
    <citation type="submission" date="2016-04" db="EMBL/GenBank/DDBJ databases">
        <title>Cephalotus genome sequencing.</title>
        <authorList>
            <person name="Fukushima K."/>
            <person name="Hasebe M."/>
            <person name="Fang X."/>
        </authorList>
    </citation>
    <scope>NUCLEOTIDE SEQUENCE [LARGE SCALE GENOMIC DNA]</scope>
    <source>
        <strain evidence="4">cv. St1</strain>
    </source>
</reference>
<feature type="region of interest" description="Disordered" evidence="2">
    <location>
        <begin position="1"/>
        <end position="58"/>
    </location>
</feature>
<feature type="coiled-coil region" evidence="1">
    <location>
        <begin position="185"/>
        <end position="229"/>
    </location>
</feature>
<evidence type="ECO:0000313" key="3">
    <source>
        <dbReference type="EMBL" id="GAV57784.1"/>
    </source>
</evidence>
<protein>
    <submittedName>
        <fullName evidence="3">Uncharacterized protein</fullName>
    </submittedName>
</protein>
<keyword evidence="4" id="KW-1185">Reference proteome</keyword>
<comment type="caution">
    <text evidence="3">The sequence shown here is derived from an EMBL/GenBank/DDBJ whole genome shotgun (WGS) entry which is preliminary data.</text>
</comment>
<evidence type="ECO:0000256" key="1">
    <source>
        <dbReference type="SAM" id="Coils"/>
    </source>
</evidence>
<gene>
    <name evidence="3" type="ORF">CFOL_v3_01320</name>
</gene>
<feature type="compositionally biased region" description="Basic and acidic residues" evidence="2">
    <location>
        <begin position="113"/>
        <end position="129"/>
    </location>
</feature>
<organism evidence="3 4">
    <name type="scientific">Cephalotus follicularis</name>
    <name type="common">Albany pitcher plant</name>
    <dbReference type="NCBI Taxonomy" id="3775"/>
    <lineage>
        <taxon>Eukaryota</taxon>
        <taxon>Viridiplantae</taxon>
        <taxon>Streptophyta</taxon>
        <taxon>Embryophyta</taxon>
        <taxon>Tracheophyta</taxon>
        <taxon>Spermatophyta</taxon>
        <taxon>Magnoliopsida</taxon>
        <taxon>eudicotyledons</taxon>
        <taxon>Gunneridae</taxon>
        <taxon>Pentapetalae</taxon>
        <taxon>rosids</taxon>
        <taxon>fabids</taxon>
        <taxon>Oxalidales</taxon>
        <taxon>Cephalotaceae</taxon>
        <taxon>Cephalotus</taxon>
    </lineage>
</organism>
<evidence type="ECO:0000313" key="4">
    <source>
        <dbReference type="Proteomes" id="UP000187406"/>
    </source>
</evidence>
<dbReference type="Proteomes" id="UP000187406">
    <property type="component" value="Unassembled WGS sequence"/>
</dbReference>
<dbReference type="EMBL" id="BDDD01000041">
    <property type="protein sequence ID" value="GAV57784.1"/>
    <property type="molecule type" value="Genomic_DNA"/>
</dbReference>
<dbReference type="PANTHER" id="PTHR38936:SF1">
    <property type="entry name" value="DUF641 DOMAIN-CONTAINING PROTEIN"/>
    <property type="match status" value="1"/>
</dbReference>
<evidence type="ECO:0000256" key="2">
    <source>
        <dbReference type="SAM" id="MobiDB-lite"/>
    </source>
</evidence>
<sequence length="286" mass="32080">MGRRPRTQKIEGKGNMLNPQSSNTKVGGEDVQPDTTCPSVERAGLQPEKKNTSLERTGLLPKVQATRKIKKHIANATNRRSGRLQNLVMPAINQDIERVIDEIILTESDKEDEPPTHEEDKQPQSTSKEKNLEDKIVYLIDLIKEQQKMAEKLIAMATKNSFCGSIPCAADVKYKSLYIDSQKKIEVLEYENHQLAMKLEHARAKIEAIEALENENHQLALKLEHARGKVEAVPEMMEKLKDLILISNLAKATAAVNVSSKAVRNVLARGNKAHTSPAKRTRLEKK</sequence>
<dbReference type="PANTHER" id="PTHR38936">
    <property type="entry name" value="TITIN-LIKE ISOFORM X2"/>
    <property type="match status" value="1"/>
</dbReference>
<dbReference type="AlphaFoldDB" id="A0A1Q3AQ46"/>
<accession>A0A1Q3AQ46</accession>
<dbReference type="InParanoid" id="A0A1Q3AQ46"/>
<feature type="region of interest" description="Disordered" evidence="2">
    <location>
        <begin position="105"/>
        <end position="129"/>
    </location>
</feature>
<name>A0A1Q3AQ46_CEPFO</name>
<keyword evidence="1" id="KW-0175">Coiled coil</keyword>
<dbReference type="OrthoDB" id="1937314at2759"/>
<proteinExistence type="predicted"/>